<evidence type="ECO:0000256" key="2">
    <source>
        <dbReference type="ARBA" id="ARBA00008814"/>
    </source>
</evidence>
<organism evidence="8 9">
    <name type="scientific">Atopomonas hussainii</name>
    <dbReference type="NCBI Taxonomy" id="1429083"/>
    <lineage>
        <taxon>Bacteria</taxon>
        <taxon>Pseudomonadati</taxon>
        <taxon>Pseudomonadota</taxon>
        <taxon>Gammaproteobacteria</taxon>
        <taxon>Pseudomonadales</taxon>
        <taxon>Pseudomonadaceae</taxon>
        <taxon>Atopomonas</taxon>
    </lineage>
</organism>
<dbReference type="SUPFAM" id="SSF53807">
    <property type="entry name" value="Helical backbone' metal receptor"/>
    <property type="match status" value="1"/>
</dbReference>
<keyword evidence="4" id="KW-0410">Iron transport</keyword>
<dbReference type="PANTHER" id="PTHR30532">
    <property type="entry name" value="IRON III DICITRATE-BINDING PERIPLASMIC PROTEIN"/>
    <property type="match status" value="1"/>
</dbReference>
<dbReference type="AlphaFoldDB" id="A0A1H7G908"/>
<accession>A0A1H7G908</accession>
<keyword evidence="4" id="KW-0406">Ion transport</keyword>
<evidence type="ECO:0000259" key="7">
    <source>
        <dbReference type="PROSITE" id="PS50983"/>
    </source>
</evidence>
<dbReference type="GO" id="GO:0030288">
    <property type="term" value="C:outer membrane-bounded periplasmic space"/>
    <property type="evidence" value="ECO:0007669"/>
    <property type="project" value="TreeGrafter"/>
</dbReference>
<feature type="domain" description="Fe/B12 periplasmic-binding" evidence="7">
    <location>
        <begin position="41"/>
        <end position="300"/>
    </location>
</feature>
<evidence type="ECO:0000256" key="6">
    <source>
        <dbReference type="SAM" id="SignalP"/>
    </source>
</evidence>
<dbReference type="CDD" id="cd01146">
    <property type="entry name" value="FhuD"/>
    <property type="match status" value="1"/>
</dbReference>
<keyword evidence="4" id="KW-0408">Iron</keyword>
<dbReference type="Proteomes" id="UP000185766">
    <property type="component" value="Unassembled WGS sequence"/>
</dbReference>
<dbReference type="InterPro" id="IPR051313">
    <property type="entry name" value="Bact_iron-sidero_bind"/>
</dbReference>
<evidence type="ECO:0000256" key="3">
    <source>
        <dbReference type="ARBA" id="ARBA00022448"/>
    </source>
</evidence>
<dbReference type="Gene3D" id="3.40.50.1980">
    <property type="entry name" value="Nitrogenase molybdenum iron protein domain"/>
    <property type="match status" value="2"/>
</dbReference>
<dbReference type="PANTHER" id="PTHR30532:SF1">
    <property type="entry name" value="IRON(3+)-HYDROXAMATE-BINDING PROTEIN FHUD"/>
    <property type="match status" value="1"/>
</dbReference>
<dbReference type="PRINTS" id="PR01715">
    <property type="entry name" value="FERRIBNDNGPP"/>
</dbReference>
<evidence type="ECO:0000256" key="5">
    <source>
        <dbReference type="ARBA" id="ARBA00022729"/>
    </source>
</evidence>
<evidence type="ECO:0000256" key="4">
    <source>
        <dbReference type="ARBA" id="ARBA00022496"/>
    </source>
</evidence>
<dbReference type="PROSITE" id="PS50983">
    <property type="entry name" value="FE_B12_PBP"/>
    <property type="match status" value="1"/>
</dbReference>
<evidence type="ECO:0000313" key="9">
    <source>
        <dbReference type="Proteomes" id="UP000185766"/>
    </source>
</evidence>
<protein>
    <submittedName>
        <fullName evidence="8">Iron complex transport system substrate-binding protein</fullName>
    </submittedName>
</protein>
<sequence length="300" mass="33484">MFRFPFPALLGGLCLALSGFTHAATYAHENGSVTLDKIPERIVTLEWSLGEIALDLGVTPIAMAETDGYREWVAEPALPDSVADLGSRREPNLEVLQALKPELILVPRDYAPLLDKLEKIAPVMVLSIYTEDRQPWQRAEQITLQMGEVLGKEAEAQALLTRINEQFAGYRAQLGDAQGPVALVNIVDPRHLRVHGGEGLYQATLDKLGLKNAWHGETNYWGFATQGVEQLQVQPNSTLFYFQPVPDKTLEIMTNSPLWRAREFVREQRVHSLEPVWAFGGLHAAERLARLLTEQLTSTP</sequence>
<reference evidence="8 9" key="1">
    <citation type="submission" date="2016-10" db="EMBL/GenBank/DDBJ databases">
        <authorList>
            <person name="de Groot N.N."/>
        </authorList>
    </citation>
    <scope>NUCLEOTIDE SEQUENCE [LARGE SCALE GENOMIC DNA]</scope>
    <source>
        <strain evidence="8 9">JCM 19513</strain>
    </source>
</reference>
<evidence type="ECO:0000313" key="8">
    <source>
        <dbReference type="EMBL" id="SEK34629.1"/>
    </source>
</evidence>
<evidence type="ECO:0000256" key="1">
    <source>
        <dbReference type="ARBA" id="ARBA00004196"/>
    </source>
</evidence>
<comment type="similarity">
    <text evidence="2">Belongs to the bacterial solute-binding protein 8 family.</text>
</comment>
<gene>
    <name evidence="8" type="ORF">SAMN05216214_10212</name>
</gene>
<feature type="chain" id="PRO_5010340104" evidence="6">
    <location>
        <begin position="24"/>
        <end position="300"/>
    </location>
</feature>
<dbReference type="InterPro" id="IPR002491">
    <property type="entry name" value="ABC_transptr_periplasmic_BD"/>
</dbReference>
<dbReference type="GO" id="GO:1901678">
    <property type="term" value="P:iron coordination entity transport"/>
    <property type="evidence" value="ECO:0007669"/>
    <property type="project" value="UniProtKB-ARBA"/>
</dbReference>
<keyword evidence="3" id="KW-0813">Transport</keyword>
<keyword evidence="5 6" id="KW-0732">Signal</keyword>
<name>A0A1H7G908_9GAMM</name>
<dbReference type="Pfam" id="PF01497">
    <property type="entry name" value="Peripla_BP_2"/>
    <property type="match status" value="1"/>
</dbReference>
<comment type="subcellular location">
    <subcellularLocation>
        <location evidence="1">Cell envelope</location>
    </subcellularLocation>
</comment>
<dbReference type="STRING" id="1429083.GCA_001885685_02866"/>
<proteinExistence type="inferred from homology"/>
<dbReference type="RefSeq" id="WP_074864967.1">
    <property type="nucleotide sequence ID" value="NZ_FOAS01000002.1"/>
</dbReference>
<keyword evidence="9" id="KW-1185">Reference proteome</keyword>
<dbReference type="EMBL" id="FOAS01000002">
    <property type="protein sequence ID" value="SEK34629.1"/>
    <property type="molecule type" value="Genomic_DNA"/>
</dbReference>
<feature type="signal peptide" evidence="6">
    <location>
        <begin position="1"/>
        <end position="23"/>
    </location>
</feature>